<protein>
    <submittedName>
        <fullName evidence="2">PIG-L family deacetylase</fullName>
    </submittedName>
</protein>
<dbReference type="KEGG" id="psic:J4E96_16025"/>
<dbReference type="RefSeq" id="WP_227423073.1">
    <property type="nucleotide sequence ID" value="NZ_CP071868.1"/>
</dbReference>
<gene>
    <name evidence="2" type="ORF">J4E96_16025</name>
</gene>
<dbReference type="EMBL" id="CP071868">
    <property type="protein sequence ID" value="QTE28822.1"/>
    <property type="molecule type" value="Genomic_DNA"/>
</dbReference>
<name>A0A8A4ZA76_9MICO</name>
<evidence type="ECO:0000313" key="2">
    <source>
        <dbReference type="EMBL" id="QTE28822.1"/>
    </source>
</evidence>
<reference evidence="2" key="1">
    <citation type="submission" date="2021-03" db="EMBL/GenBank/DDBJ databases">
        <title>Pengzhenrongella sicca gen. nov., sp. nov., a new member of suborder Micrococcineae isolated from High-Arctic tundra soil.</title>
        <authorList>
            <person name="Peng F."/>
        </authorList>
    </citation>
    <scope>NUCLEOTIDE SEQUENCE</scope>
    <source>
        <strain evidence="2">LRZ-2</strain>
    </source>
</reference>
<dbReference type="SUPFAM" id="SSF102588">
    <property type="entry name" value="LmbE-like"/>
    <property type="match status" value="1"/>
</dbReference>
<dbReference type="PANTHER" id="PTHR12993">
    <property type="entry name" value="N-ACETYLGLUCOSAMINYL-PHOSPHATIDYLINOSITOL DE-N-ACETYLASE-RELATED"/>
    <property type="match status" value="1"/>
</dbReference>
<proteinExistence type="predicted"/>
<accession>A0A8A4ZA76</accession>
<dbReference type="GO" id="GO:0016137">
    <property type="term" value="P:glycoside metabolic process"/>
    <property type="evidence" value="ECO:0007669"/>
    <property type="project" value="UniProtKB-ARBA"/>
</dbReference>
<dbReference type="AlphaFoldDB" id="A0A8A4ZA76"/>
<dbReference type="InterPro" id="IPR024078">
    <property type="entry name" value="LmbE-like_dom_sf"/>
</dbReference>
<keyword evidence="1" id="KW-0862">Zinc</keyword>
<dbReference type="PANTHER" id="PTHR12993:SF26">
    <property type="entry name" value="1D-MYO-INOSITOL 2-ACETAMIDO-2-DEOXY-ALPHA-D-GLUCOPYRANOSIDE DEACETYLASE"/>
    <property type="match status" value="1"/>
</dbReference>
<sequence>MTPFSADAAGSPGGLVAVHAHPDDETLATGALLANWAAAGRPVTVVTCTRGELGEVIGPTLAHLEGDGPALAAHRELELAGALRALGVRDHVFLDQLDPALADGGPAGPRRFSDSGMAWAGAGHAGRLDELPDGAFVAVPLDGPALALARLLRARRPEVVVTYEPGGGYGHPDHVRAHDVTMLALALAADGGLVLGGAPAYAPAAVLWCAVAAGALRAAYQELRARELTAPIAGAEPPVGSLALPDPVGPLPSVAVADAAIDVEVDVTSVLDAVAAALAAHATQVHAIAIDPDPDPDPDRAAAGAGVAGAGVVGCYALSNDVLAPLLSRESYRFAPGQRRSPVRWPAGVRPVA</sequence>
<evidence type="ECO:0000256" key="1">
    <source>
        <dbReference type="ARBA" id="ARBA00022833"/>
    </source>
</evidence>
<dbReference type="GO" id="GO:0016811">
    <property type="term" value="F:hydrolase activity, acting on carbon-nitrogen (but not peptide) bonds, in linear amides"/>
    <property type="evidence" value="ECO:0007669"/>
    <property type="project" value="TreeGrafter"/>
</dbReference>
<organism evidence="2 3">
    <name type="scientific">Pengzhenrongella sicca</name>
    <dbReference type="NCBI Taxonomy" id="2819238"/>
    <lineage>
        <taxon>Bacteria</taxon>
        <taxon>Bacillati</taxon>
        <taxon>Actinomycetota</taxon>
        <taxon>Actinomycetes</taxon>
        <taxon>Micrococcales</taxon>
        <taxon>Pengzhenrongella</taxon>
    </lineage>
</organism>
<dbReference type="InterPro" id="IPR003737">
    <property type="entry name" value="GlcNAc_PI_deacetylase-related"/>
</dbReference>
<dbReference type="Gene3D" id="3.40.50.10320">
    <property type="entry name" value="LmbE-like"/>
    <property type="match status" value="1"/>
</dbReference>
<keyword evidence="3" id="KW-1185">Reference proteome</keyword>
<evidence type="ECO:0000313" key="3">
    <source>
        <dbReference type="Proteomes" id="UP000663937"/>
    </source>
</evidence>
<dbReference type="Pfam" id="PF02585">
    <property type="entry name" value="PIG-L"/>
    <property type="match status" value="1"/>
</dbReference>
<dbReference type="Proteomes" id="UP000663937">
    <property type="component" value="Chromosome"/>
</dbReference>